<name>A0A6A0H6N0_HYAAZ</name>
<dbReference type="OrthoDB" id="10266039at2759"/>
<sequence>MSGKRPLEDGRGGSPPPKKVQFEPVQLGPISTLEEMDVKTLKFQNHKLYQRLDHRKKIEDELRGRIEQLEKRQTQSDDVLTVINRYWNQFNEDIRLMLLRFDAETSDEAENRNESEATTSFLTMLSTWDRDELDEKLANRVQVSRRAVAKIVQAFDRLHQRNEKITRALKGEGISSGGLDSSTEDVSMGPIPSLDEGVKALNVELQTQNKKISAQNLDLHKKHHVMSLKVSKAIYT</sequence>
<feature type="compositionally biased region" description="Basic and acidic residues" evidence="7">
    <location>
        <begin position="1"/>
        <end position="11"/>
    </location>
</feature>
<dbReference type="GO" id="GO:0005634">
    <property type="term" value="C:nucleus"/>
    <property type="evidence" value="ECO:0007669"/>
    <property type="project" value="UniProtKB-SubCell"/>
</dbReference>
<proteinExistence type="inferred from homology"/>
<evidence type="ECO:0000313" key="9">
    <source>
        <dbReference type="EMBL" id="KAA0201408.1"/>
    </source>
</evidence>
<evidence type="ECO:0000256" key="6">
    <source>
        <dbReference type="RuleBase" id="RU365038"/>
    </source>
</evidence>
<keyword evidence="6" id="KW-0833">Ubl conjugation pathway</keyword>
<evidence type="ECO:0000256" key="2">
    <source>
        <dbReference type="ARBA" id="ARBA00022723"/>
    </source>
</evidence>
<dbReference type="PANTHER" id="PTHR23163">
    <property type="entry name" value="RING FINGER PROTEIN-RELATED"/>
    <property type="match status" value="1"/>
</dbReference>
<evidence type="ECO:0000256" key="7">
    <source>
        <dbReference type="SAM" id="MobiDB-lite"/>
    </source>
</evidence>
<dbReference type="EMBL" id="JQDR03005479">
    <property type="protein sequence ID" value="KAA0201408.1"/>
    <property type="molecule type" value="Genomic_DNA"/>
</dbReference>
<comment type="caution">
    <text evidence="9">The sequence shown here is derived from an EMBL/GenBank/DDBJ whole genome shotgun (WGS) entry which is preliminary data.</text>
</comment>
<feature type="region of interest" description="Disordered" evidence="7">
    <location>
        <begin position="1"/>
        <end position="26"/>
    </location>
</feature>
<evidence type="ECO:0000256" key="4">
    <source>
        <dbReference type="ARBA" id="ARBA00022833"/>
    </source>
</evidence>
<feature type="domain" description="BRE1-like coiled-coil containing" evidence="8">
    <location>
        <begin position="68"/>
        <end position="162"/>
    </location>
</feature>
<evidence type="ECO:0000259" key="8">
    <source>
        <dbReference type="Pfam" id="PF26095"/>
    </source>
</evidence>
<keyword evidence="2 6" id="KW-0479">Metal-binding</keyword>
<keyword evidence="6" id="KW-0808">Transferase</keyword>
<dbReference type="Proteomes" id="UP000711488">
    <property type="component" value="Unassembled WGS sequence"/>
</dbReference>
<comment type="similarity">
    <text evidence="6">Belongs to the BRE1 family.</text>
</comment>
<gene>
    <name evidence="9" type="ORF">HAZT_HAZT004208</name>
</gene>
<reference evidence="9" key="1">
    <citation type="submission" date="2014-08" db="EMBL/GenBank/DDBJ databases">
        <authorList>
            <person name="Murali S."/>
            <person name="Richards S."/>
            <person name="Bandaranaike D."/>
            <person name="Bellair M."/>
            <person name="Blankenburg K."/>
            <person name="Chao H."/>
            <person name="Dinh H."/>
            <person name="Doddapaneni H."/>
            <person name="Dugan-Rocha S."/>
            <person name="Elkadiri S."/>
            <person name="Gnanaolivu R."/>
            <person name="Hughes D."/>
            <person name="Lee S."/>
            <person name="Li M."/>
            <person name="Ming W."/>
            <person name="Munidasa M."/>
            <person name="Muniz J."/>
            <person name="Nguyen L."/>
            <person name="Osuji N."/>
            <person name="Pu L.-L."/>
            <person name="Puazo M."/>
            <person name="Skinner E."/>
            <person name="Qu C."/>
            <person name="Quiroz J."/>
            <person name="Raj R."/>
            <person name="Weissenberger G."/>
            <person name="Xin Y."/>
            <person name="Zou X."/>
            <person name="Han Y."/>
            <person name="Worley K."/>
            <person name="Muzny D."/>
            <person name="Gibbs R."/>
        </authorList>
    </citation>
    <scope>NUCLEOTIDE SEQUENCE</scope>
    <source>
        <strain evidence="9">HAZT.00-mixed</strain>
        <tissue evidence="9">Whole organism</tissue>
    </source>
</reference>
<evidence type="ECO:0000256" key="3">
    <source>
        <dbReference type="ARBA" id="ARBA00022771"/>
    </source>
</evidence>
<keyword evidence="5 6" id="KW-0539">Nucleus</keyword>
<evidence type="ECO:0000256" key="5">
    <source>
        <dbReference type="ARBA" id="ARBA00023242"/>
    </source>
</evidence>
<dbReference type="InterPro" id="IPR013956">
    <property type="entry name" value="E3_ubiquit_lig_Bre1"/>
</dbReference>
<keyword evidence="6" id="KW-0175">Coiled coil</keyword>
<dbReference type="GO" id="GO:0006325">
    <property type="term" value="P:chromatin organization"/>
    <property type="evidence" value="ECO:0007669"/>
    <property type="project" value="UniProtKB-KW"/>
</dbReference>
<organism evidence="9">
    <name type="scientific">Hyalella azteca</name>
    <name type="common">Amphipod</name>
    <dbReference type="NCBI Taxonomy" id="294128"/>
    <lineage>
        <taxon>Eukaryota</taxon>
        <taxon>Metazoa</taxon>
        <taxon>Ecdysozoa</taxon>
        <taxon>Arthropoda</taxon>
        <taxon>Crustacea</taxon>
        <taxon>Multicrustacea</taxon>
        <taxon>Malacostraca</taxon>
        <taxon>Eumalacostraca</taxon>
        <taxon>Peracarida</taxon>
        <taxon>Amphipoda</taxon>
        <taxon>Senticaudata</taxon>
        <taxon>Talitrida</taxon>
        <taxon>Talitroidea</taxon>
        <taxon>Hyalellidae</taxon>
        <taxon>Hyalella</taxon>
    </lineage>
</organism>
<dbReference type="UniPathway" id="UPA00143"/>
<protein>
    <recommendedName>
        <fullName evidence="6">E3 ubiquitin protein ligase</fullName>
        <ecNumber evidence="6">2.3.2.27</ecNumber>
    </recommendedName>
</protein>
<dbReference type="GO" id="GO:0016567">
    <property type="term" value="P:protein ubiquitination"/>
    <property type="evidence" value="ECO:0007669"/>
    <property type="project" value="UniProtKB-UniRule"/>
</dbReference>
<reference evidence="9" key="3">
    <citation type="submission" date="2019-06" db="EMBL/GenBank/DDBJ databases">
        <authorList>
            <person name="Poynton C."/>
            <person name="Hasenbein S."/>
            <person name="Benoit J.B."/>
            <person name="Sepulveda M.S."/>
            <person name="Poelchau M.F."/>
            <person name="Murali S.C."/>
            <person name="Chen S."/>
            <person name="Glastad K.M."/>
            <person name="Werren J.H."/>
            <person name="Vineis J.H."/>
            <person name="Bowen J.L."/>
            <person name="Friedrich M."/>
            <person name="Jones J."/>
            <person name="Robertson H.M."/>
            <person name="Feyereisen R."/>
            <person name="Mechler-Hickson A."/>
            <person name="Mathers N."/>
            <person name="Lee C.E."/>
            <person name="Colbourne J.K."/>
            <person name="Biales A."/>
            <person name="Johnston J.S."/>
            <person name="Wellborn G.A."/>
            <person name="Rosendale A.J."/>
            <person name="Cridge A.G."/>
            <person name="Munoz-Torres M.C."/>
            <person name="Bain P.A."/>
            <person name="Manny A.R."/>
            <person name="Major K.M."/>
            <person name="Lambert F.N."/>
            <person name="Vulpe C.D."/>
            <person name="Tuck P."/>
            <person name="Blalock B.J."/>
            <person name="Lin Y.-Y."/>
            <person name="Smith M.E."/>
            <person name="Ochoa-Acuna H."/>
            <person name="Chen M.-J.M."/>
            <person name="Childers C.P."/>
            <person name="Qu J."/>
            <person name="Dugan S."/>
            <person name="Lee S.L."/>
            <person name="Chao H."/>
            <person name="Dinh H."/>
            <person name="Han Y."/>
            <person name="Doddapaneni H."/>
            <person name="Worley K.C."/>
            <person name="Muzny D.M."/>
            <person name="Gibbs R.A."/>
            <person name="Richards S."/>
        </authorList>
    </citation>
    <scope>NUCLEOTIDE SEQUENCE</scope>
    <source>
        <strain evidence="9">HAZT.00-mixed</strain>
        <tissue evidence="9">Whole organism</tissue>
    </source>
</reference>
<dbReference type="Pfam" id="PF26095">
    <property type="entry name" value="CC_Bre1"/>
    <property type="match status" value="1"/>
</dbReference>
<comment type="pathway">
    <text evidence="6">Protein modification; protein ubiquitination.</text>
</comment>
<keyword evidence="4 6" id="KW-0862">Zinc</keyword>
<keyword evidence="3 6" id="KW-0863">Zinc-finger</keyword>
<dbReference type="PANTHER" id="PTHR23163:SF0">
    <property type="entry name" value="E3 UBIQUITIN-PROTEIN LIGASE BRE1"/>
    <property type="match status" value="1"/>
</dbReference>
<dbReference type="AlphaFoldDB" id="A0A6A0H6N0"/>
<dbReference type="EC" id="2.3.2.27" evidence="6"/>
<dbReference type="InterPro" id="IPR058643">
    <property type="entry name" value="BRE1-like_CC"/>
</dbReference>
<comment type="catalytic activity">
    <reaction evidence="6">
        <text>S-ubiquitinyl-[E2 ubiquitin-conjugating enzyme]-L-cysteine + [acceptor protein]-L-lysine = [E2 ubiquitin-conjugating enzyme]-L-cysteine + N(6)-ubiquitinyl-[acceptor protein]-L-lysine.</text>
        <dbReference type="EC" id="2.3.2.27"/>
    </reaction>
</comment>
<dbReference type="GO" id="GO:0008270">
    <property type="term" value="F:zinc ion binding"/>
    <property type="evidence" value="ECO:0007669"/>
    <property type="project" value="UniProtKB-KW"/>
</dbReference>
<dbReference type="GO" id="GO:0061630">
    <property type="term" value="F:ubiquitin protein ligase activity"/>
    <property type="evidence" value="ECO:0007669"/>
    <property type="project" value="UniProtKB-EC"/>
</dbReference>
<dbReference type="GO" id="GO:0033503">
    <property type="term" value="C:HULC complex"/>
    <property type="evidence" value="ECO:0007669"/>
    <property type="project" value="TreeGrafter"/>
</dbReference>
<comment type="subcellular location">
    <subcellularLocation>
        <location evidence="1 6">Nucleus</location>
    </subcellularLocation>
</comment>
<keyword evidence="6" id="KW-0156">Chromatin regulator</keyword>
<evidence type="ECO:0000256" key="1">
    <source>
        <dbReference type="ARBA" id="ARBA00004123"/>
    </source>
</evidence>
<accession>A0A6A0H6N0</accession>
<reference evidence="9" key="2">
    <citation type="journal article" date="2018" name="Environ. Sci. Technol.">
        <title>The Toxicogenome of Hyalella azteca: A Model for Sediment Ecotoxicology and Evolutionary Toxicology.</title>
        <authorList>
            <person name="Poynton H.C."/>
            <person name="Hasenbein S."/>
            <person name="Benoit J.B."/>
            <person name="Sepulveda M.S."/>
            <person name="Poelchau M.F."/>
            <person name="Hughes D.S.T."/>
            <person name="Murali S.C."/>
            <person name="Chen S."/>
            <person name="Glastad K.M."/>
            <person name="Goodisman M.A.D."/>
            <person name="Werren J.H."/>
            <person name="Vineis J.H."/>
            <person name="Bowen J.L."/>
            <person name="Friedrich M."/>
            <person name="Jones J."/>
            <person name="Robertson H.M."/>
            <person name="Feyereisen R."/>
            <person name="Mechler-Hickson A."/>
            <person name="Mathers N."/>
            <person name="Lee C.E."/>
            <person name="Colbourne J.K."/>
            <person name="Biales A."/>
            <person name="Johnston J.S."/>
            <person name="Wellborn G.A."/>
            <person name="Rosendale A.J."/>
            <person name="Cridge A.G."/>
            <person name="Munoz-Torres M.C."/>
            <person name="Bain P.A."/>
            <person name="Manny A.R."/>
            <person name="Major K.M."/>
            <person name="Lambert F.N."/>
            <person name="Vulpe C.D."/>
            <person name="Tuck P."/>
            <person name="Blalock B.J."/>
            <person name="Lin Y.Y."/>
            <person name="Smith M.E."/>
            <person name="Ochoa-Acuna H."/>
            <person name="Chen M.M."/>
            <person name="Childers C.P."/>
            <person name="Qu J."/>
            <person name="Dugan S."/>
            <person name="Lee S.L."/>
            <person name="Chao H."/>
            <person name="Dinh H."/>
            <person name="Han Y."/>
            <person name="Doddapaneni H."/>
            <person name="Worley K.C."/>
            <person name="Muzny D.M."/>
            <person name="Gibbs R.A."/>
            <person name="Richards S."/>
        </authorList>
    </citation>
    <scope>NUCLEOTIDE SEQUENCE</scope>
    <source>
        <strain evidence="9">HAZT.00-mixed</strain>
        <tissue evidence="9">Whole organism</tissue>
    </source>
</reference>